<feature type="compositionally biased region" description="Acidic residues" evidence="1">
    <location>
        <begin position="268"/>
        <end position="277"/>
    </location>
</feature>
<keyword evidence="2" id="KW-1133">Transmembrane helix</keyword>
<feature type="transmembrane region" description="Helical" evidence="2">
    <location>
        <begin position="62"/>
        <end position="80"/>
    </location>
</feature>
<evidence type="ECO:0000313" key="3">
    <source>
        <dbReference type="EMBL" id="WNZ22271.1"/>
    </source>
</evidence>
<evidence type="ECO:0000256" key="1">
    <source>
        <dbReference type="SAM" id="MobiDB-lite"/>
    </source>
</evidence>
<organism evidence="3">
    <name type="scientific">Leptolyngbya sp. NK1-12</name>
    <dbReference type="NCBI Taxonomy" id="2547451"/>
    <lineage>
        <taxon>Bacteria</taxon>
        <taxon>Bacillati</taxon>
        <taxon>Cyanobacteriota</taxon>
        <taxon>Cyanophyceae</taxon>
        <taxon>Leptolyngbyales</taxon>
        <taxon>Leptolyngbyaceae</taxon>
        <taxon>Leptolyngbya group</taxon>
        <taxon>Leptolyngbya</taxon>
    </lineage>
</organism>
<dbReference type="AlphaFoldDB" id="A0AA96WJ16"/>
<gene>
    <name evidence="3" type="ORF">HJG54_04940</name>
</gene>
<accession>A0AA96WJ16</accession>
<name>A0AA96WJ16_9CYAN</name>
<reference evidence="3" key="1">
    <citation type="submission" date="2020-05" db="EMBL/GenBank/DDBJ databases">
        <authorList>
            <person name="Zhu T."/>
            <person name="Keshari N."/>
            <person name="Lu X."/>
        </authorList>
    </citation>
    <scope>NUCLEOTIDE SEQUENCE</scope>
    <source>
        <strain evidence="3">NK1-12</strain>
    </source>
</reference>
<evidence type="ECO:0000256" key="2">
    <source>
        <dbReference type="SAM" id="Phobius"/>
    </source>
</evidence>
<sequence>MKTNTLTQFASELQHWLHQTEAALPVSLQRRLQRLIHRTTTAKGWLWAGIGFLLLWVWIWQWVLSIAVGLSVMVGVYLAQQGRLKLSWWGWQKLWHRSNRATTLAAMAGLLALGSTYLATAVWLESDQHWLATSVVLEGFGILAIFGLLLWQMLDRQFQQQDQGNEQFQKFLADLSHADPLKRLIAVRQLTQAVLNPVAADTGMSMAPEHLAECFRLMLDRETEPLVCSALMESLQRLNPTRQLAASRLSPMSARPVGKAPHLRFSEDYGEADYGEE</sequence>
<proteinExistence type="predicted"/>
<evidence type="ECO:0008006" key="4">
    <source>
        <dbReference type="Google" id="ProtNLM"/>
    </source>
</evidence>
<feature type="transmembrane region" description="Helical" evidence="2">
    <location>
        <begin position="130"/>
        <end position="151"/>
    </location>
</feature>
<feature type="transmembrane region" description="Helical" evidence="2">
    <location>
        <begin position="101"/>
        <end position="124"/>
    </location>
</feature>
<feature type="region of interest" description="Disordered" evidence="1">
    <location>
        <begin position="251"/>
        <end position="277"/>
    </location>
</feature>
<dbReference type="EMBL" id="CP053586">
    <property type="protein sequence ID" value="WNZ22271.1"/>
    <property type="molecule type" value="Genomic_DNA"/>
</dbReference>
<keyword evidence="2" id="KW-0472">Membrane</keyword>
<dbReference type="RefSeq" id="WP_316433706.1">
    <property type="nucleotide sequence ID" value="NZ_CP053586.1"/>
</dbReference>
<protein>
    <recommendedName>
        <fullName evidence="4">Armadillo-type fold-containing protein</fullName>
    </recommendedName>
</protein>
<keyword evidence="2" id="KW-0812">Transmembrane</keyword>